<organism evidence="1 2">
    <name type="scientific">Polysphondylium violaceum</name>
    <dbReference type="NCBI Taxonomy" id="133409"/>
    <lineage>
        <taxon>Eukaryota</taxon>
        <taxon>Amoebozoa</taxon>
        <taxon>Evosea</taxon>
        <taxon>Eumycetozoa</taxon>
        <taxon>Dictyostelia</taxon>
        <taxon>Dictyosteliales</taxon>
        <taxon>Dictyosteliaceae</taxon>
        <taxon>Polysphondylium</taxon>
    </lineage>
</organism>
<dbReference type="OrthoDB" id="22729at2759"/>
<dbReference type="AlphaFoldDB" id="A0A8J4PVE7"/>
<reference evidence="1" key="1">
    <citation type="submission" date="2020-01" db="EMBL/GenBank/DDBJ databases">
        <title>Development of genomics and gene disruption for Polysphondylium violaceum indicates a role for the polyketide synthase stlB in stalk morphogenesis.</title>
        <authorList>
            <person name="Narita B."/>
            <person name="Kawabe Y."/>
            <person name="Kin K."/>
            <person name="Saito T."/>
            <person name="Gibbs R."/>
            <person name="Kuspa A."/>
            <person name="Muzny D."/>
            <person name="Queller D."/>
            <person name="Richards S."/>
            <person name="Strassman J."/>
            <person name="Sucgang R."/>
            <person name="Worley K."/>
            <person name="Schaap P."/>
        </authorList>
    </citation>
    <scope>NUCLEOTIDE SEQUENCE</scope>
    <source>
        <strain evidence="1">QSvi11</strain>
    </source>
</reference>
<protein>
    <submittedName>
        <fullName evidence="1">Uncharacterized protein</fullName>
    </submittedName>
</protein>
<keyword evidence="2" id="KW-1185">Reference proteome</keyword>
<evidence type="ECO:0000313" key="1">
    <source>
        <dbReference type="EMBL" id="KAF2073587.1"/>
    </source>
</evidence>
<gene>
    <name evidence="1" type="ORF">CYY_005104</name>
</gene>
<comment type="caution">
    <text evidence="1">The sequence shown here is derived from an EMBL/GenBank/DDBJ whole genome shotgun (WGS) entry which is preliminary data.</text>
</comment>
<proteinExistence type="predicted"/>
<evidence type="ECO:0000313" key="2">
    <source>
        <dbReference type="Proteomes" id="UP000695562"/>
    </source>
</evidence>
<accession>A0A8J4PVE7</accession>
<dbReference type="Proteomes" id="UP000695562">
    <property type="component" value="Unassembled WGS sequence"/>
</dbReference>
<sequence>MGAVQSTQLDLRQDPSSMINDPRILESAKAQADEAVRNGVDANKIGQKQLRGTGLLVVLNLLKNILGNALPGPTPGRRLIIEVQDDSVGSLFVNINGVWKYMFMINGKDHQYNNFPIRVNTELQFLFLVNDLAIRWNYKTYNFAQTIIHIDKSYKRGFYCSVYGQSILGYDDYTFHEDDDRIVKGGNYPATRTAIFQLQSEPASKYTYDWSINSNTIVTIKR</sequence>
<name>A0A8J4PVE7_9MYCE</name>
<dbReference type="EMBL" id="AJWJ01000195">
    <property type="protein sequence ID" value="KAF2073587.1"/>
    <property type="molecule type" value="Genomic_DNA"/>
</dbReference>